<dbReference type="Proteomes" id="UP001055811">
    <property type="component" value="Linkage Group LG05"/>
</dbReference>
<protein>
    <submittedName>
        <fullName evidence="1">Uncharacterized protein</fullName>
    </submittedName>
</protein>
<name>A0ACB9CWX4_CICIN</name>
<proteinExistence type="predicted"/>
<evidence type="ECO:0000313" key="1">
    <source>
        <dbReference type="EMBL" id="KAI3738751.1"/>
    </source>
</evidence>
<dbReference type="EMBL" id="CM042013">
    <property type="protein sequence ID" value="KAI3738751.1"/>
    <property type="molecule type" value="Genomic_DNA"/>
</dbReference>
<comment type="caution">
    <text evidence="1">The sequence shown here is derived from an EMBL/GenBank/DDBJ whole genome shotgun (WGS) entry which is preliminary data.</text>
</comment>
<accession>A0ACB9CWX4</accession>
<reference evidence="1 2" key="2">
    <citation type="journal article" date="2022" name="Mol. Ecol. Resour.">
        <title>The genomes of chicory, endive, great burdock and yacon provide insights into Asteraceae paleo-polyploidization history and plant inulin production.</title>
        <authorList>
            <person name="Fan W."/>
            <person name="Wang S."/>
            <person name="Wang H."/>
            <person name="Wang A."/>
            <person name="Jiang F."/>
            <person name="Liu H."/>
            <person name="Zhao H."/>
            <person name="Xu D."/>
            <person name="Zhang Y."/>
        </authorList>
    </citation>
    <scope>NUCLEOTIDE SEQUENCE [LARGE SCALE GENOMIC DNA]</scope>
    <source>
        <strain evidence="2">cv. Punajuju</strain>
        <tissue evidence="1">Leaves</tissue>
    </source>
</reference>
<sequence>MQRVAPYLIILTLFLPLIVIAQQTNHSVPVGASLTATDDAKPWLSPSGDFAFGFQHIQGQDNFLLSIWYDKIPEKSIIWYPEGGPTVPRGSKLELIDRRGLVLSDPQGRDVWTSESSSDISYGVMNDTGNFVIVGNESHNIWDSFNFPADTMLPSQVMERGGVIYSKMSRSNFTRGRFQLRLLQDGNLVLNTRDVATNYAYANYYETKTDDPSNQSNSGDQLVFDAVGYLYILKRSGRRFDLTPSQELPFGNYYHRVTLDFDGVFTQYYHSKDSTDNSSWERVWSYPENICLGFLGTEGSGACGFNNVCSLDQNNRPKCECPRGFSLLDPSDPYGDCKPYFFPNCAEGDSNVDNFDFVELKDIDWPTSDYEIMNPTSEQDCKNACLNDCFCAVAIYRGNKCWKKKLPLSNGKVDYSLNVKAFVKSRKGDIPLESPPHFSGNKNDRESLIIVGAALFGTSVFVNIVLFLVICLGIFLIYKKKDIKLNPGAETNLIRFKYQQLVRATNGFKDELGKGAFGIVYKGVMGTNTVAVKKLNRMAQDGEKEFRTEVNAIARTHHRNLVQLLGFCDDGEQRLLVYEYMSNGTLASFLFGNMRPSWNHRCHIALGIAKGLSYLHEECSTQIIHCDIKPQNILLDEYYNARISDFGLAKLLVMNQSGTNTVIRGTKGYVAPEWFRNAPVTIKVDVYSFGVLLLEIISCRKSVKDNESGNEYEAILTDWAWDCYQEGRLDLLVENDLEALDDYKKLKTFVMVGIWCVQENPLLRPTMRTVIQMLEGVVEVTKPSCPSPFSHTLG</sequence>
<keyword evidence="2" id="KW-1185">Reference proteome</keyword>
<evidence type="ECO:0000313" key="2">
    <source>
        <dbReference type="Proteomes" id="UP001055811"/>
    </source>
</evidence>
<gene>
    <name evidence="1" type="ORF">L2E82_28878</name>
</gene>
<reference evidence="2" key="1">
    <citation type="journal article" date="2022" name="Mol. Ecol. Resour.">
        <title>The genomes of chicory, endive, great burdock and yacon provide insights into Asteraceae palaeo-polyploidization history and plant inulin production.</title>
        <authorList>
            <person name="Fan W."/>
            <person name="Wang S."/>
            <person name="Wang H."/>
            <person name="Wang A."/>
            <person name="Jiang F."/>
            <person name="Liu H."/>
            <person name="Zhao H."/>
            <person name="Xu D."/>
            <person name="Zhang Y."/>
        </authorList>
    </citation>
    <scope>NUCLEOTIDE SEQUENCE [LARGE SCALE GENOMIC DNA]</scope>
    <source>
        <strain evidence="2">cv. Punajuju</strain>
    </source>
</reference>
<organism evidence="1 2">
    <name type="scientific">Cichorium intybus</name>
    <name type="common">Chicory</name>
    <dbReference type="NCBI Taxonomy" id="13427"/>
    <lineage>
        <taxon>Eukaryota</taxon>
        <taxon>Viridiplantae</taxon>
        <taxon>Streptophyta</taxon>
        <taxon>Embryophyta</taxon>
        <taxon>Tracheophyta</taxon>
        <taxon>Spermatophyta</taxon>
        <taxon>Magnoliopsida</taxon>
        <taxon>eudicotyledons</taxon>
        <taxon>Gunneridae</taxon>
        <taxon>Pentapetalae</taxon>
        <taxon>asterids</taxon>
        <taxon>campanulids</taxon>
        <taxon>Asterales</taxon>
        <taxon>Asteraceae</taxon>
        <taxon>Cichorioideae</taxon>
        <taxon>Cichorieae</taxon>
        <taxon>Cichoriinae</taxon>
        <taxon>Cichorium</taxon>
    </lineage>
</organism>